<evidence type="ECO:0000313" key="2">
    <source>
        <dbReference type="EMBL" id="WZN43781.1"/>
    </source>
</evidence>
<reference evidence="3" key="1">
    <citation type="submission" date="2024-03" db="EMBL/GenBank/DDBJ databases">
        <title>Chitinophaga horti sp. nov., isolated from garden soil.</title>
        <authorList>
            <person name="Lee D.S."/>
            <person name="Han D.M."/>
            <person name="Baek J.H."/>
            <person name="Choi D.G."/>
            <person name="Jeon J.H."/>
            <person name="Jeon C.O."/>
        </authorList>
    </citation>
    <scope>NUCLEOTIDE SEQUENCE [LARGE SCALE GENOMIC DNA]</scope>
    <source>
        <strain evidence="3">GPA1</strain>
    </source>
</reference>
<organism evidence="2 3">
    <name type="scientific">Chitinophaga pollutisoli</name>
    <dbReference type="NCBI Taxonomy" id="3133966"/>
    <lineage>
        <taxon>Bacteria</taxon>
        <taxon>Pseudomonadati</taxon>
        <taxon>Bacteroidota</taxon>
        <taxon>Chitinophagia</taxon>
        <taxon>Chitinophagales</taxon>
        <taxon>Chitinophagaceae</taxon>
        <taxon>Chitinophaga</taxon>
    </lineage>
</organism>
<keyword evidence="1" id="KW-0812">Transmembrane</keyword>
<gene>
    <name evidence="2" type="ORF">WJU16_12165</name>
</gene>
<dbReference type="RefSeq" id="WP_341838576.1">
    <property type="nucleotide sequence ID" value="NZ_CP149822.1"/>
</dbReference>
<dbReference type="Proteomes" id="UP001485459">
    <property type="component" value="Chromosome"/>
</dbReference>
<evidence type="ECO:0000256" key="1">
    <source>
        <dbReference type="SAM" id="Phobius"/>
    </source>
</evidence>
<accession>A0ABZ2YZ30</accession>
<keyword evidence="1" id="KW-1133">Transmembrane helix</keyword>
<keyword evidence="3" id="KW-1185">Reference proteome</keyword>
<keyword evidence="1" id="KW-0472">Membrane</keyword>
<dbReference type="EMBL" id="CP149822">
    <property type="protein sequence ID" value="WZN43781.1"/>
    <property type="molecule type" value="Genomic_DNA"/>
</dbReference>
<evidence type="ECO:0000313" key="3">
    <source>
        <dbReference type="Proteomes" id="UP001485459"/>
    </source>
</evidence>
<feature type="transmembrane region" description="Helical" evidence="1">
    <location>
        <begin position="6"/>
        <end position="39"/>
    </location>
</feature>
<proteinExistence type="predicted"/>
<name>A0ABZ2YZ30_9BACT</name>
<sequence length="115" mass="12817">MALGVLVLVFVTGFFFPVAFTAGIIGFIVWGALILLDLLVMYLPGKAMEAERVVAERFSNGDENPVQYNVRSKYGFPVRCEVMDELPVQFQRRDFTLPLRLKAGGKKVSASRCGR</sequence>
<protein>
    <submittedName>
        <fullName evidence="2">Uncharacterized protein</fullName>
    </submittedName>
</protein>